<evidence type="ECO:0000313" key="1">
    <source>
        <dbReference type="EMBL" id="QDH89185.1"/>
    </source>
</evidence>
<dbReference type="EMBL" id="MN034674">
    <property type="protein sequence ID" value="QDH89185.1"/>
    <property type="molecule type" value="Genomic_RNA"/>
</dbReference>
<sequence length="467" mass="51929">MFIQRGRTRARTVPGPHFYSKEQKKNGLGVWVDSADSTVNVALDGTQITESDGNLWPPPKGSPLEDRGSEFFTQKKEVVNTKFPYQVLNFKGNGYTADCRLLGNLMMANCFDSNAVDPPGFDGRQPPPLKWSFPPDLSSSRSALEVKGAIAVAACAPTNQIAQVASFVGELLQDVPKIPGIALWESRLRAIAALAATGDEFLNFIFGIKPTLGDMGDFLKAVHKVDKRVDQFIRDSGRTVRRNFHFPEDVTVDEVVLPHRYSPVGSARNQITSPPENNFATNFFAQNFGNGHPCRETIRTRTTKRKIWFSGAFTYHLPGGYDSHSQMDRRKLMAELFGARPDLNTLWQLTPWSWAVDWVLDTGAFVKNLQSHIRYGQVMRYGYVMEETTTTDTYSAGRICSTVSDSAFIPPSKPYYAVLPPISDVSFRITTKKRIQANPFGFGVSWDGLSTIQQAIVAALGITRAVR</sequence>
<organism evidence="1">
    <name type="scientific">Leviviridae sp</name>
    <dbReference type="NCBI Taxonomy" id="2027243"/>
    <lineage>
        <taxon>Viruses</taxon>
        <taxon>Riboviria</taxon>
        <taxon>Orthornavirae</taxon>
        <taxon>Lenarviricota</taxon>
        <taxon>Leviviricetes</taxon>
        <taxon>Norzivirales</taxon>
        <taxon>Fiersviridae</taxon>
    </lineage>
</organism>
<proteinExistence type="predicted"/>
<accession>A0A514D6G9</accession>
<reference evidence="1" key="1">
    <citation type="submission" date="2019-05" db="EMBL/GenBank/DDBJ databases">
        <title>Metatranscriptomic reconstruction reveals RNA viruses with the potential to shape carbon cycling in soil.</title>
        <authorList>
            <person name="Starr E.P."/>
            <person name="Nuccio E."/>
            <person name="Pett-Ridge J."/>
            <person name="Banfield J.F."/>
            <person name="Firestone M.K."/>
        </authorList>
    </citation>
    <scope>NUCLEOTIDE SEQUENCE</scope>
    <source>
        <strain evidence="1">H4_Rhizo_44_scaffold_336</strain>
    </source>
</reference>
<evidence type="ECO:0008006" key="2">
    <source>
        <dbReference type="Google" id="ProtNLM"/>
    </source>
</evidence>
<protein>
    <recommendedName>
        <fullName evidence="2">Maturation</fullName>
    </recommendedName>
</protein>
<name>A0A514D6G9_9VIRU</name>
<gene>
    <name evidence="1" type="ORF">H4Rhizo44336_000003</name>
</gene>